<comment type="caution">
    <text evidence="1">The sequence shown here is derived from an EMBL/GenBank/DDBJ whole genome shotgun (WGS) entry which is preliminary data.</text>
</comment>
<dbReference type="Proteomes" id="UP000006772">
    <property type="component" value="Unassembled WGS sequence"/>
</dbReference>
<protein>
    <recommendedName>
        <fullName evidence="3">Ribosomal protein S3AE</fullName>
    </recommendedName>
</protein>
<proteinExistence type="predicted"/>
<gene>
    <name evidence="1" type="ORF">HFRIS_014449</name>
</gene>
<evidence type="ECO:0000313" key="2">
    <source>
        <dbReference type="Proteomes" id="UP000006772"/>
    </source>
</evidence>
<sequence length="166" mass="18332">MACLFSNVGVKVQMSQVVPSESAQPMPVARPLRKECPPGACDCQREALLECLHAPEARVLWLTREEEKRLIERITRVTTYDELLHVGSLMRKNLGIRLHISPGPNEVRTVRGLQIHLAEQPGLCRKTRDTIPAAIRKCLENNPTIVYALLDAHDLLGATSAPPGAS</sequence>
<name>A0AAI9IDH1_9BURK</name>
<reference evidence="1 2" key="1">
    <citation type="journal article" date="2013" name="Front. Microbiol.">
        <title>The genome of the endophytic bacterium H. frisingense GSF30(T) identifies diverse strategies in the Herbaspirillum genus to interact with plants.</title>
        <authorList>
            <person name="Straub D."/>
            <person name="Rothballer M."/>
            <person name="Hartmann A."/>
            <person name="Ludewig U."/>
        </authorList>
    </citation>
    <scope>NUCLEOTIDE SEQUENCE [LARGE SCALE GENOMIC DNA]</scope>
    <source>
        <strain evidence="1 2">GSF30</strain>
    </source>
</reference>
<evidence type="ECO:0008006" key="3">
    <source>
        <dbReference type="Google" id="ProtNLM"/>
    </source>
</evidence>
<organism evidence="1 2">
    <name type="scientific">Herbaspirillum frisingense GSF30</name>
    <dbReference type="NCBI Taxonomy" id="864073"/>
    <lineage>
        <taxon>Bacteria</taxon>
        <taxon>Pseudomonadati</taxon>
        <taxon>Pseudomonadota</taxon>
        <taxon>Betaproteobacteria</taxon>
        <taxon>Burkholderiales</taxon>
        <taxon>Oxalobacteraceae</taxon>
        <taxon>Herbaspirillum</taxon>
    </lineage>
</organism>
<dbReference type="EMBL" id="AEEC02000019">
    <property type="protein sequence ID" value="EOA04080.1"/>
    <property type="molecule type" value="Genomic_DNA"/>
</dbReference>
<dbReference type="AlphaFoldDB" id="A0AAI9IDH1"/>
<evidence type="ECO:0000313" key="1">
    <source>
        <dbReference type="EMBL" id="EOA04080.1"/>
    </source>
</evidence>
<accession>A0AAI9IDH1</accession>